<dbReference type="Proteomes" id="UP000434052">
    <property type="component" value="Unassembled WGS sequence"/>
</dbReference>
<accession>A0A6P1ZKW7</accession>
<gene>
    <name evidence="9" type="primary">alr</name>
    <name evidence="9" type="ORF">DQK91_10045</name>
</gene>
<feature type="binding site" evidence="5 7">
    <location>
        <position position="144"/>
    </location>
    <ligand>
        <name>substrate</name>
    </ligand>
</feature>
<keyword evidence="3 5" id="KW-0663">Pyridoxal phosphate</keyword>
<dbReference type="Pfam" id="PF00842">
    <property type="entry name" value="Ala_racemase_C"/>
    <property type="match status" value="1"/>
</dbReference>
<feature type="active site" description="Proton acceptor; specific for L-alanine" evidence="5">
    <location>
        <position position="276"/>
    </location>
</feature>
<dbReference type="GO" id="GO:0008784">
    <property type="term" value="F:alanine racemase activity"/>
    <property type="evidence" value="ECO:0007669"/>
    <property type="project" value="UniProtKB-UniRule"/>
</dbReference>
<dbReference type="SUPFAM" id="SSF51419">
    <property type="entry name" value="PLP-binding barrel"/>
    <property type="match status" value="1"/>
</dbReference>
<evidence type="ECO:0000259" key="8">
    <source>
        <dbReference type="SMART" id="SM01005"/>
    </source>
</evidence>
<dbReference type="InterPro" id="IPR009006">
    <property type="entry name" value="Ala_racemase/Decarboxylase_C"/>
</dbReference>
<evidence type="ECO:0000256" key="6">
    <source>
        <dbReference type="PIRSR" id="PIRSR600821-50"/>
    </source>
</evidence>
<dbReference type="Gene3D" id="3.20.20.10">
    <property type="entry name" value="Alanine racemase"/>
    <property type="match status" value="1"/>
</dbReference>
<dbReference type="FunFam" id="3.20.20.10:FF:000002">
    <property type="entry name" value="Alanine racemase"/>
    <property type="match status" value="1"/>
</dbReference>
<dbReference type="GO" id="GO:0030170">
    <property type="term" value="F:pyridoxal phosphate binding"/>
    <property type="evidence" value="ECO:0007669"/>
    <property type="project" value="UniProtKB-UniRule"/>
</dbReference>
<dbReference type="InterPro" id="IPR000821">
    <property type="entry name" value="Ala_racemase"/>
</dbReference>
<dbReference type="HAMAP" id="MF_01201">
    <property type="entry name" value="Ala_racemase"/>
    <property type="match status" value="1"/>
</dbReference>
<evidence type="ECO:0000256" key="1">
    <source>
        <dbReference type="ARBA" id="ARBA00000316"/>
    </source>
</evidence>
<evidence type="ECO:0000313" key="9">
    <source>
        <dbReference type="EMBL" id="TVM34220.1"/>
    </source>
</evidence>
<dbReference type="SUPFAM" id="SSF50621">
    <property type="entry name" value="Alanine racemase C-terminal domain-like"/>
    <property type="match status" value="1"/>
</dbReference>
<dbReference type="InterPro" id="IPR020622">
    <property type="entry name" value="Ala_racemase_pyridoxalP-BS"/>
</dbReference>
<dbReference type="AlphaFoldDB" id="A0A6P1ZKW7"/>
<dbReference type="PANTHER" id="PTHR30511">
    <property type="entry name" value="ALANINE RACEMASE"/>
    <property type="match status" value="1"/>
</dbReference>
<reference evidence="9 10" key="1">
    <citation type="submission" date="2018-06" db="EMBL/GenBank/DDBJ databases">
        <title>Complete genome of Desulfovibrio marinus P48SEP.</title>
        <authorList>
            <person name="Crispim J.S."/>
            <person name="Vidigal P.M.P."/>
            <person name="Silva L.C.F."/>
            <person name="Araujo L.C."/>
            <person name="Laguardia C.N."/>
            <person name="Dias R.S."/>
            <person name="Sousa M.P."/>
            <person name="Paula S.O."/>
            <person name="Silva C."/>
        </authorList>
    </citation>
    <scope>NUCLEOTIDE SEQUENCE [LARGE SCALE GENOMIC DNA]</scope>
    <source>
        <strain evidence="9 10">P48SEP</strain>
    </source>
</reference>
<dbReference type="PANTHER" id="PTHR30511:SF0">
    <property type="entry name" value="ALANINE RACEMASE, CATABOLIC-RELATED"/>
    <property type="match status" value="1"/>
</dbReference>
<evidence type="ECO:0000256" key="2">
    <source>
        <dbReference type="ARBA" id="ARBA00001933"/>
    </source>
</evidence>
<dbReference type="UniPathway" id="UPA00042">
    <property type="reaction ID" value="UER00497"/>
</dbReference>
<proteinExistence type="inferred from homology"/>
<evidence type="ECO:0000313" key="10">
    <source>
        <dbReference type="Proteomes" id="UP000434052"/>
    </source>
</evidence>
<dbReference type="NCBIfam" id="TIGR00492">
    <property type="entry name" value="alr"/>
    <property type="match status" value="1"/>
</dbReference>
<feature type="active site" description="Proton acceptor; specific for D-alanine" evidence="5">
    <location>
        <position position="39"/>
    </location>
</feature>
<dbReference type="Pfam" id="PF01168">
    <property type="entry name" value="Ala_racemase_N"/>
    <property type="match status" value="1"/>
</dbReference>
<dbReference type="EC" id="5.1.1.1" evidence="5"/>
<dbReference type="RefSeq" id="WP_144305217.1">
    <property type="nucleotide sequence ID" value="NZ_QMIF01000005.1"/>
</dbReference>
<keyword evidence="4 5" id="KW-0413">Isomerase</keyword>
<dbReference type="InterPro" id="IPR011079">
    <property type="entry name" value="Ala_racemase_C"/>
</dbReference>
<comment type="pathway">
    <text evidence="5">Amino-acid biosynthesis; D-alanine biosynthesis; D-alanine from L-alanine: step 1/1.</text>
</comment>
<evidence type="ECO:0000256" key="5">
    <source>
        <dbReference type="HAMAP-Rule" id="MF_01201"/>
    </source>
</evidence>
<dbReference type="GO" id="GO:0030632">
    <property type="term" value="P:D-alanine biosynthetic process"/>
    <property type="evidence" value="ECO:0007669"/>
    <property type="project" value="UniProtKB-UniRule"/>
</dbReference>
<dbReference type="OrthoDB" id="9813814at2"/>
<feature type="binding site" evidence="5 7">
    <location>
        <position position="324"/>
    </location>
    <ligand>
        <name>substrate</name>
    </ligand>
</feature>
<dbReference type="GO" id="GO:0005829">
    <property type="term" value="C:cytosol"/>
    <property type="evidence" value="ECO:0007669"/>
    <property type="project" value="TreeGrafter"/>
</dbReference>
<comment type="similarity">
    <text evidence="5">Belongs to the alanine racemase family.</text>
</comment>
<name>A0A6P1ZKW7_9BACT</name>
<dbReference type="EMBL" id="QMIF01000005">
    <property type="protein sequence ID" value="TVM34220.1"/>
    <property type="molecule type" value="Genomic_DNA"/>
</dbReference>
<dbReference type="InterPro" id="IPR029066">
    <property type="entry name" value="PLP-binding_barrel"/>
</dbReference>
<feature type="domain" description="Alanine racemase C-terminal" evidence="8">
    <location>
        <begin position="255"/>
        <end position="382"/>
    </location>
</feature>
<evidence type="ECO:0000256" key="7">
    <source>
        <dbReference type="PIRSR" id="PIRSR600821-52"/>
    </source>
</evidence>
<comment type="cofactor">
    <cofactor evidence="2 5 6">
        <name>pyridoxal 5'-phosphate</name>
        <dbReference type="ChEBI" id="CHEBI:597326"/>
    </cofactor>
</comment>
<dbReference type="InterPro" id="IPR001608">
    <property type="entry name" value="Ala_racemase_N"/>
</dbReference>
<dbReference type="PROSITE" id="PS00395">
    <property type="entry name" value="ALANINE_RACEMASE"/>
    <property type="match status" value="1"/>
</dbReference>
<comment type="catalytic activity">
    <reaction evidence="1 5">
        <text>L-alanine = D-alanine</text>
        <dbReference type="Rhea" id="RHEA:20249"/>
        <dbReference type="ChEBI" id="CHEBI:57416"/>
        <dbReference type="ChEBI" id="CHEBI:57972"/>
        <dbReference type="EC" id="5.1.1.1"/>
    </reaction>
</comment>
<dbReference type="Gene3D" id="2.40.37.10">
    <property type="entry name" value="Lyase, Ornithine Decarboxylase, Chain A, domain 1"/>
    <property type="match status" value="1"/>
</dbReference>
<comment type="caution">
    <text evidence="9">The sequence shown here is derived from an EMBL/GenBank/DDBJ whole genome shotgun (WGS) entry which is preliminary data.</text>
</comment>
<sequence length="396" mass="42361">MTIEYNHLRCIIDLDALCDNYTLLRSRVPETSQVIAVVKADAYGHGLEACAHALESLQGKEGGEPVMYAVGTAEEGANLRRAGVTGRILLLLGIQNPEDTTLCLEHGLTPVLSRVAQISPLAAAAEIVGTSVDIAIKFDTGMARLGLTDADIPDLCKTLDSRPRVEAVWAVTHLATADAPDDEPFVREQAERFADNVARLHACGHKVYATMANSAGMLGYPEFALDGVRVGIALYGANPFLGTSWEEKGAGLKQVMRVEAPVYQVHALKRGESISYGRTFTAPKDMTVAVLGVGYADGYSRGLSNKAQVQISGKRAPIVGRVCMQMTAVDVTGIPGVEPGQYACLLGGDGEQAITAEELAAWWGTITYEAFCLLGMNRRTYVGKAAQGLDMHQDSY</sequence>
<feature type="modified residue" description="N6-(pyridoxal phosphate)lysine" evidence="5 6">
    <location>
        <position position="39"/>
    </location>
</feature>
<dbReference type="SMART" id="SM01005">
    <property type="entry name" value="Ala_racemase_C"/>
    <property type="match status" value="1"/>
</dbReference>
<evidence type="ECO:0000256" key="3">
    <source>
        <dbReference type="ARBA" id="ARBA00022898"/>
    </source>
</evidence>
<comment type="function">
    <text evidence="5">Catalyzes the interconversion of L-alanine and D-alanine. May also act on other amino acids.</text>
</comment>
<evidence type="ECO:0000256" key="4">
    <source>
        <dbReference type="ARBA" id="ARBA00023235"/>
    </source>
</evidence>
<dbReference type="PRINTS" id="PR00992">
    <property type="entry name" value="ALARACEMASE"/>
</dbReference>
<dbReference type="CDD" id="cd00430">
    <property type="entry name" value="PLPDE_III_AR"/>
    <property type="match status" value="1"/>
</dbReference>
<protein>
    <recommendedName>
        <fullName evidence="5">Alanine racemase</fullName>
        <ecNumber evidence="5">5.1.1.1</ecNumber>
    </recommendedName>
</protein>
<organism evidence="9 10">
    <name type="scientific">Oceanidesulfovibrio marinus</name>
    <dbReference type="NCBI Taxonomy" id="370038"/>
    <lineage>
        <taxon>Bacteria</taxon>
        <taxon>Pseudomonadati</taxon>
        <taxon>Thermodesulfobacteriota</taxon>
        <taxon>Desulfovibrionia</taxon>
        <taxon>Desulfovibrionales</taxon>
        <taxon>Desulfovibrionaceae</taxon>
        <taxon>Oceanidesulfovibrio</taxon>
    </lineage>
</organism>